<name>H5XN27_9PSEU</name>
<evidence type="ECO:0000313" key="2">
    <source>
        <dbReference type="EMBL" id="EHR63194.1"/>
    </source>
</evidence>
<protein>
    <recommendedName>
        <fullName evidence="1">ScoMcrA-like SRA domain-containing protein</fullName>
    </recommendedName>
</protein>
<dbReference type="eggNOG" id="COG1403">
    <property type="taxonomic scope" value="Bacteria"/>
</dbReference>
<dbReference type="EMBL" id="CM001440">
    <property type="protein sequence ID" value="EHR63194.1"/>
    <property type="molecule type" value="Genomic_DNA"/>
</dbReference>
<dbReference type="Pfam" id="PF26348">
    <property type="entry name" value="SRA_ScoMcrA"/>
    <property type="match status" value="1"/>
</dbReference>
<feature type="domain" description="ScoMcrA-like SRA" evidence="1">
    <location>
        <begin position="8"/>
        <end position="136"/>
    </location>
</feature>
<dbReference type="Proteomes" id="UP000002791">
    <property type="component" value="Chromosome"/>
</dbReference>
<dbReference type="RefSeq" id="WP_005459369.1">
    <property type="nucleotide sequence ID" value="NZ_CM001440.1"/>
</dbReference>
<dbReference type="STRING" id="882082.SaccyDRAFT_4382"/>
<evidence type="ECO:0000313" key="3">
    <source>
        <dbReference type="Proteomes" id="UP000002791"/>
    </source>
</evidence>
<dbReference type="HOGENOM" id="CLU_852017_0_0_11"/>
<dbReference type="OrthoDB" id="4939521at2"/>
<sequence>MLPGLKPGDVLPRREVHDRYGGSRQGGIAPSSRTNVVLFFTNPAIGHRHGYYDGWGGDGLFHYVGEGQQGDQQLVRKNKSIAEHHRTGRTLEGFRADGKLVQYLGEFKLIDHYFTDAHETNDPSVLRQVIVFRLQPRNEVPVELPNLPLRPKLKPRIDVVPVEEKFTERAFVTPDREPFELERRESVLVHHYRTYLENEGHTVRRLRIIPPGESRPLYSDLWDETTKELIEAKSSVTRDQLRLAVGQLFDYGRFVDARKRTILVPSRPREDLLNYLRSTSIGVTYLDDDGTWRHDDLS</sequence>
<dbReference type="InterPro" id="IPR058712">
    <property type="entry name" value="SRA_ScoMcrA"/>
</dbReference>
<organism evidence="2 3">
    <name type="scientific">Saccharomonospora cyanea NA-134</name>
    <dbReference type="NCBI Taxonomy" id="882082"/>
    <lineage>
        <taxon>Bacteria</taxon>
        <taxon>Bacillati</taxon>
        <taxon>Actinomycetota</taxon>
        <taxon>Actinomycetes</taxon>
        <taxon>Pseudonocardiales</taxon>
        <taxon>Pseudonocardiaceae</taxon>
        <taxon>Saccharomonospora</taxon>
    </lineage>
</organism>
<proteinExistence type="predicted"/>
<reference evidence="2 3" key="1">
    <citation type="submission" date="2011-11" db="EMBL/GenBank/DDBJ databases">
        <title>The Noncontiguous Finished sequence of Saccharomonospora cyanea NA-134.</title>
        <authorList>
            <consortium name="US DOE Joint Genome Institute"/>
            <person name="Lucas S."/>
            <person name="Han J."/>
            <person name="Lapidus A."/>
            <person name="Cheng J.-F."/>
            <person name="Goodwin L."/>
            <person name="Pitluck S."/>
            <person name="Peters L."/>
            <person name="Ovchinnikova G."/>
            <person name="Lu M."/>
            <person name="Detter J.C."/>
            <person name="Han C."/>
            <person name="Tapia R."/>
            <person name="Land M."/>
            <person name="Hauser L."/>
            <person name="Kyrpides N."/>
            <person name="Ivanova N."/>
            <person name="Pagani I."/>
            <person name="Brambilla E.-M."/>
            <person name="Klenk H.-P."/>
            <person name="Woyke T."/>
        </authorList>
    </citation>
    <scope>NUCLEOTIDE SEQUENCE [LARGE SCALE GENOMIC DNA]</scope>
    <source>
        <strain evidence="2 3">NA-134</strain>
    </source>
</reference>
<accession>H5XN27</accession>
<keyword evidence="3" id="KW-1185">Reference proteome</keyword>
<dbReference type="AlphaFoldDB" id="H5XN27"/>
<evidence type="ECO:0000259" key="1">
    <source>
        <dbReference type="Pfam" id="PF26348"/>
    </source>
</evidence>
<gene>
    <name evidence="2" type="ORF">SaccyDRAFT_4382</name>
</gene>